<dbReference type="Pfam" id="PF05141">
    <property type="entry name" value="DIT1_PvcA"/>
    <property type="match status" value="1"/>
</dbReference>
<organism evidence="2 3">
    <name type="scientific">Cudoniella acicularis</name>
    <dbReference type="NCBI Taxonomy" id="354080"/>
    <lineage>
        <taxon>Eukaryota</taxon>
        <taxon>Fungi</taxon>
        <taxon>Dikarya</taxon>
        <taxon>Ascomycota</taxon>
        <taxon>Pezizomycotina</taxon>
        <taxon>Leotiomycetes</taxon>
        <taxon>Helotiales</taxon>
        <taxon>Tricladiaceae</taxon>
        <taxon>Cudoniella</taxon>
    </lineage>
</organism>
<accession>A0A8H4QMF9</accession>
<dbReference type="Proteomes" id="UP000566819">
    <property type="component" value="Unassembled WGS sequence"/>
</dbReference>
<dbReference type="EMBL" id="JAAMPI010002452">
    <property type="protein sequence ID" value="KAF4613390.1"/>
    <property type="molecule type" value="Genomic_DNA"/>
</dbReference>
<dbReference type="OrthoDB" id="429813at2759"/>
<evidence type="ECO:0000256" key="1">
    <source>
        <dbReference type="SAM" id="MobiDB-lite"/>
    </source>
</evidence>
<protein>
    <recommendedName>
        <fullName evidence="4">Pyoverdine/dityrosine biosynthesis protein</fullName>
    </recommendedName>
</protein>
<evidence type="ECO:0000313" key="3">
    <source>
        <dbReference type="Proteomes" id="UP000566819"/>
    </source>
</evidence>
<sequence length="497" mass="55670">MDHELQITALENQIHDFVSNFESTLLTLARSLLSAKAAYSSQTEKSEKASQQKQVKQHVDVLTPPDSPQQTEAQNLDEVDSSTDLLKTTSIQQPQAVQEVILPQSESRKTSLKIIEILQSYGQHLSTTDDEKSQHTWAGTKKFLPMVEKYVEAGQTVKMILPAFPWKSINRVEKTLGPLPDLGEELALARLHNLCQDISQVYEHGAQLTLATDGLVFDDLVGITDEDTWEYGEALMAMASSMGYDDIKLVRVQEILGLNEGRPLTKEFYLQTAEECRKVLAAQFGKADEVIRDMIQNDEDSCITYRGFIKFLELDLNPGAAATISGSQYRKHVKKVAMGMMARAESFTKIIQAKLGDYVRLSIHPSSGAVKLSVPLIPQVSGGFPKSPWHCSITVGVDGSFKTVHAKDVSETHDLVYQNDRPYFFREKSPLYEWLPNLVSLEHSYSKGLVVRAVTSQPCVLGERELKKLQQLTLLQPQVHVENFTNFPDGRLTPEMF</sequence>
<evidence type="ECO:0000313" key="2">
    <source>
        <dbReference type="EMBL" id="KAF4613390.1"/>
    </source>
</evidence>
<reference evidence="2 3" key="1">
    <citation type="submission" date="2020-03" db="EMBL/GenBank/DDBJ databases">
        <title>Draft Genome Sequence of Cudoniella acicularis.</title>
        <authorList>
            <person name="Buettner E."/>
            <person name="Kellner H."/>
        </authorList>
    </citation>
    <scope>NUCLEOTIDE SEQUENCE [LARGE SCALE GENOMIC DNA]</scope>
    <source>
        <strain evidence="2 3">DSM 108380</strain>
    </source>
</reference>
<feature type="region of interest" description="Disordered" evidence="1">
    <location>
        <begin position="44"/>
        <end position="81"/>
    </location>
</feature>
<name>A0A8H4QMF9_9HELO</name>
<dbReference type="InterPro" id="IPR007817">
    <property type="entry name" value="Isocyanide_synthase_DIT1"/>
</dbReference>
<evidence type="ECO:0008006" key="4">
    <source>
        <dbReference type="Google" id="ProtNLM"/>
    </source>
</evidence>
<keyword evidence="3" id="KW-1185">Reference proteome</keyword>
<comment type="caution">
    <text evidence="2">The sequence shown here is derived from an EMBL/GenBank/DDBJ whole genome shotgun (WGS) entry which is preliminary data.</text>
</comment>
<dbReference type="PANTHER" id="PTHR37285">
    <property type="entry name" value="SPORE WALL MATURATION PROTEIN DIT1"/>
    <property type="match status" value="1"/>
</dbReference>
<proteinExistence type="predicted"/>
<gene>
    <name evidence="2" type="ORF">G7Y89_g15496</name>
</gene>
<dbReference type="AlphaFoldDB" id="A0A8H4QMF9"/>
<dbReference type="PANTHER" id="PTHR37285:SF6">
    <property type="entry name" value="BIOSYNTHESIS PROTEIN, PUTATIVE (AFU_ORTHOLOGUE AFUA_5G02660)-RELATED"/>
    <property type="match status" value="1"/>
</dbReference>